<reference evidence="2 3" key="1">
    <citation type="journal article" date="2016" name="Genome Biol. Evol.">
        <title>Gene Family Evolution Reflects Adaptation to Soil Environmental Stressors in the Genome of the Collembolan Orchesella cincta.</title>
        <authorList>
            <person name="Faddeeva-Vakhrusheva A."/>
            <person name="Derks M.F."/>
            <person name="Anvar S.Y."/>
            <person name="Agamennone V."/>
            <person name="Suring W."/>
            <person name="Smit S."/>
            <person name="van Straalen N.M."/>
            <person name="Roelofs D."/>
        </authorList>
    </citation>
    <scope>NUCLEOTIDE SEQUENCE [LARGE SCALE GENOMIC DNA]</scope>
    <source>
        <tissue evidence="2">Mixed pool</tissue>
    </source>
</reference>
<accession>A0A1D2MQW3</accession>
<keyword evidence="3" id="KW-1185">Reference proteome</keyword>
<sequence length="97" mass="10959">MRAFTVFFALVVGLTWALTVVADPKPVRIRNPFRRAGPNSLDTANDVHVRSEKKDLNVADLTETFPQPETHIQQRRRSFIKKAKAKDLSVEKVSVGE</sequence>
<organism evidence="2 3">
    <name type="scientific">Orchesella cincta</name>
    <name type="common">Springtail</name>
    <name type="synonym">Podura cincta</name>
    <dbReference type="NCBI Taxonomy" id="48709"/>
    <lineage>
        <taxon>Eukaryota</taxon>
        <taxon>Metazoa</taxon>
        <taxon>Ecdysozoa</taxon>
        <taxon>Arthropoda</taxon>
        <taxon>Hexapoda</taxon>
        <taxon>Collembola</taxon>
        <taxon>Entomobryomorpha</taxon>
        <taxon>Entomobryoidea</taxon>
        <taxon>Orchesellidae</taxon>
        <taxon>Orchesellinae</taxon>
        <taxon>Orchesella</taxon>
    </lineage>
</organism>
<evidence type="ECO:0000256" key="1">
    <source>
        <dbReference type="SAM" id="SignalP"/>
    </source>
</evidence>
<proteinExistence type="predicted"/>
<dbReference type="AlphaFoldDB" id="A0A1D2MQW3"/>
<feature type="chain" id="PRO_5008904405" evidence="1">
    <location>
        <begin position="18"/>
        <end position="97"/>
    </location>
</feature>
<dbReference type="EMBL" id="LJIJ01000667">
    <property type="protein sequence ID" value="ODM95467.1"/>
    <property type="molecule type" value="Genomic_DNA"/>
</dbReference>
<evidence type="ECO:0000313" key="3">
    <source>
        <dbReference type="Proteomes" id="UP000094527"/>
    </source>
</evidence>
<feature type="signal peptide" evidence="1">
    <location>
        <begin position="1"/>
        <end position="17"/>
    </location>
</feature>
<name>A0A1D2MQW3_ORCCI</name>
<gene>
    <name evidence="2" type="ORF">Ocin01_11218</name>
</gene>
<evidence type="ECO:0000313" key="2">
    <source>
        <dbReference type="EMBL" id="ODM95467.1"/>
    </source>
</evidence>
<protein>
    <submittedName>
        <fullName evidence="2">Uncharacterized protein</fullName>
    </submittedName>
</protein>
<comment type="caution">
    <text evidence="2">The sequence shown here is derived from an EMBL/GenBank/DDBJ whole genome shotgun (WGS) entry which is preliminary data.</text>
</comment>
<dbReference type="Proteomes" id="UP000094527">
    <property type="component" value="Unassembled WGS sequence"/>
</dbReference>
<keyword evidence="1" id="KW-0732">Signal</keyword>